<comment type="caution">
    <text evidence="1">The sequence shown here is derived from an EMBL/GenBank/DDBJ whole genome shotgun (WGS) entry which is preliminary data.</text>
</comment>
<dbReference type="EMBL" id="CM046105">
    <property type="protein sequence ID" value="KAI8434590.1"/>
    <property type="molecule type" value="Genomic_DNA"/>
</dbReference>
<protein>
    <submittedName>
        <fullName evidence="1">Uncharacterized protein</fullName>
    </submittedName>
</protein>
<evidence type="ECO:0000313" key="1">
    <source>
        <dbReference type="EMBL" id="KAI8434590.1"/>
    </source>
</evidence>
<sequence>MYFGGLARRRSRLNTLLFLIHTQSVAVRPPWVGRVSCSVHLNNNMRITKTLWNKASAARLLLYKRDASPPSNAVRVLGAMLGLQFDFEEPDLLQMEHRTPEYRKINPMATIPVLKDGDFTLAESHAINLYLLSKYGGEQKEVLYPSDLKTRAVIDQCLFFDAGMLFRRLLEVSQPAFIGKIDSASSTHIRNIEEGYGIVETYLESSPYVAGDRLTLADISLGCTVAGLEGIHPVDADKFPKCKAWLARLAAEPYFKEFAVAGGVLFGKLLRHVWRRNKKAD</sequence>
<keyword evidence="2" id="KW-1185">Reference proteome</keyword>
<dbReference type="Proteomes" id="UP001064048">
    <property type="component" value="Chromosome 5"/>
</dbReference>
<accession>A0ACC0KE54</accession>
<organism evidence="1 2">
    <name type="scientific">Choristoneura fumiferana</name>
    <name type="common">Spruce budworm moth</name>
    <name type="synonym">Archips fumiferana</name>
    <dbReference type="NCBI Taxonomy" id="7141"/>
    <lineage>
        <taxon>Eukaryota</taxon>
        <taxon>Metazoa</taxon>
        <taxon>Ecdysozoa</taxon>
        <taxon>Arthropoda</taxon>
        <taxon>Hexapoda</taxon>
        <taxon>Insecta</taxon>
        <taxon>Pterygota</taxon>
        <taxon>Neoptera</taxon>
        <taxon>Endopterygota</taxon>
        <taxon>Lepidoptera</taxon>
        <taxon>Glossata</taxon>
        <taxon>Ditrysia</taxon>
        <taxon>Tortricoidea</taxon>
        <taxon>Tortricidae</taxon>
        <taxon>Tortricinae</taxon>
        <taxon>Choristoneura</taxon>
    </lineage>
</organism>
<proteinExistence type="predicted"/>
<name>A0ACC0KE54_CHOFU</name>
<reference evidence="1 2" key="1">
    <citation type="journal article" date="2022" name="Genome Biol. Evol.">
        <title>The Spruce Budworm Genome: Reconstructing the Evolutionary History of Antifreeze Proteins.</title>
        <authorList>
            <person name="Beliveau C."/>
            <person name="Gagne P."/>
            <person name="Picq S."/>
            <person name="Vernygora O."/>
            <person name="Keeling C.I."/>
            <person name="Pinkney K."/>
            <person name="Doucet D."/>
            <person name="Wen F."/>
            <person name="Johnston J.S."/>
            <person name="Maaroufi H."/>
            <person name="Boyle B."/>
            <person name="Laroche J."/>
            <person name="Dewar K."/>
            <person name="Juretic N."/>
            <person name="Blackburn G."/>
            <person name="Nisole A."/>
            <person name="Brunet B."/>
            <person name="Brandao M."/>
            <person name="Lumley L."/>
            <person name="Duan J."/>
            <person name="Quan G."/>
            <person name="Lucarotti C.J."/>
            <person name="Roe A.D."/>
            <person name="Sperling F.A.H."/>
            <person name="Levesque R.C."/>
            <person name="Cusson M."/>
        </authorList>
    </citation>
    <scope>NUCLEOTIDE SEQUENCE [LARGE SCALE GENOMIC DNA]</scope>
    <source>
        <strain evidence="1">Glfc:IPQL:Cfum</strain>
    </source>
</reference>
<evidence type="ECO:0000313" key="2">
    <source>
        <dbReference type="Proteomes" id="UP001064048"/>
    </source>
</evidence>
<gene>
    <name evidence="1" type="ORF">MSG28_003128</name>
</gene>